<dbReference type="FunFam" id="3.40.50.920:FF:000003">
    <property type="entry name" value="Transketolase"/>
    <property type="match status" value="1"/>
</dbReference>
<dbReference type="EC" id="2.2.1.1" evidence="3 10"/>
<evidence type="ECO:0000256" key="7">
    <source>
        <dbReference type="ARBA" id="ARBA00022842"/>
    </source>
</evidence>
<keyword evidence="7 14" id="KW-0460">Magnesium</keyword>
<dbReference type="PROSITE" id="PS00802">
    <property type="entry name" value="TRANSKETOLASE_2"/>
    <property type="match status" value="1"/>
</dbReference>
<dbReference type="FunFam" id="3.40.50.970:FF:000004">
    <property type="entry name" value="Transketolase"/>
    <property type="match status" value="1"/>
</dbReference>
<feature type="region of interest" description="Disordered" evidence="16">
    <location>
        <begin position="1"/>
        <end position="23"/>
    </location>
</feature>
<evidence type="ECO:0000256" key="12">
    <source>
        <dbReference type="PIRSR" id="PIRSR605478-2"/>
    </source>
</evidence>
<feature type="binding site" evidence="13">
    <location>
        <position position="500"/>
    </location>
    <ligand>
        <name>thiamine diphosphate</name>
        <dbReference type="ChEBI" id="CHEBI:58937"/>
    </ligand>
</feature>
<dbReference type="InterPro" id="IPR020826">
    <property type="entry name" value="Transketolase_BS"/>
</dbReference>
<evidence type="ECO:0000256" key="15">
    <source>
        <dbReference type="PIRSR" id="PIRSR605478-5"/>
    </source>
</evidence>
<comment type="cofactor">
    <cofactor evidence="13">
        <name>thiamine diphosphate</name>
        <dbReference type="ChEBI" id="CHEBI:58937"/>
    </cofactor>
    <text evidence="13">Binds 1 thiamine pyrophosphate per subunit. During the reaction, the substrate forms a covalent intermediate with the cofactor.</text>
</comment>
<feature type="site" description="Important for catalytic activity" evidence="15">
    <location>
        <position position="73"/>
    </location>
</feature>
<evidence type="ECO:0000256" key="11">
    <source>
        <dbReference type="PIRSR" id="PIRSR605478-1"/>
    </source>
</evidence>
<evidence type="ECO:0000256" key="13">
    <source>
        <dbReference type="PIRSR" id="PIRSR605478-3"/>
    </source>
</evidence>
<dbReference type="InterPro" id="IPR029061">
    <property type="entry name" value="THDP-binding"/>
</dbReference>
<dbReference type="InterPro" id="IPR033247">
    <property type="entry name" value="Transketolase_fam"/>
</dbReference>
<dbReference type="EMBL" id="QHLZ01000009">
    <property type="protein sequence ID" value="PXA64651.1"/>
    <property type="molecule type" value="Genomic_DNA"/>
</dbReference>
<dbReference type="FunFam" id="3.40.50.970:FF:000003">
    <property type="entry name" value="Transketolase"/>
    <property type="match status" value="1"/>
</dbReference>
<protein>
    <recommendedName>
        <fullName evidence="4 10">Transketolase</fullName>
        <ecNumber evidence="3 10">2.2.1.1</ecNumber>
    </recommendedName>
</protein>
<keyword evidence="6 14" id="KW-0479">Metal-binding</keyword>
<feature type="binding site" evidence="13">
    <location>
        <position position="317"/>
    </location>
    <ligand>
        <name>thiamine diphosphate</name>
        <dbReference type="ChEBI" id="CHEBI:58937"/>
    </ligand>
</feature>
<evidence type="ECO:0000313" key="18">
    <source>
        <dbReference type="EMBL" id="PXA64651.1"/>
    </source>
</evidence>
<dbReference type="GO" id="GO:0004802">
    <property type="term" value="F:transketolase activity"/>
    <property type="evidence" value="ECO:0007669"/>
    <property type="project" value="UniProtKB-UniRule"/>
</dbReference>
<dbReference type="SUPFAM" id="SSF52518">
    <property type="entry name" value="Thiamin diphosphate-binding fold (THDP-binding)"/>
    <property type="match status" value="2"/>
</dbReference>
<feature type="binding site" evidence="12">
    <location>
        <position position="583"/>
    </location>
    <ligand>
        <name>substrate</name>
    </ligand>
</feature>
<dbReference type="CDD" id="cd02012">
    <property type="entry name" value="TPP_TK"/>
    <property type="match status" value="1"/>
</dbReference>
<evidence type="ECO:0000256" key="5">
    <source>
        <dbReference type="ARBA" id="ARBA00022679"/>
    </source>
</evidence>
<keyword evidence="5" id="KW-0808">Transferase</keyword>
<dbReference type="InterPro" id="IPR005474">
    <property type="entry name" value="Transketolase_N"/>
</dbReference>
<evidence type="ECO:0000256" key="2">
    <source>
        <dbReference type="ARBA" id="ARBA00011738"/>
    </source>
</evidence>
<evidence type="ECO:0000259" key="17">
    <source>
        <dbReference type="SMART" id="SM00861"/>
    </source>
</evidence>
<sequence length="744" mass="79157">MTQGGPAREGRKTSVDRPDGLDRTCPIYAPNERDLSVSNLDLPTFTWTATDQRAVDTARILAADAVEKVGNGHPGTAMSLAPAAYLLFQKVMRIDPKNPDWIGRDRFILSPGHTSLTLYVQLFLSGYGLELSDLEALRTWGSLTPGHPEYKHTAGVEITTGPLGQGLASAVGFAYSQRRMRGMLDPEAAPGTSPFDHTVWVIASDGDLQEGVTSEASSLAGHQELGNMVVVYDSNHISIEDDTNIAYSEDVLKRYEAYGWHVQRVDWTKTGEYVEDVAELHGALAAAKAETTKPSLISLRTIIGYPAPKKQNTGAIHGSALGAAEVAAVKEALGFDPEQHFAVEPAVLDHTRQLLERGAATHEEWNTSFTAWAEANPENAALLERIEKKELPAGWEENLPVFEGGKDVSTRAASGKVLNAIGGVLPELWGGSCDLAGSNNTTIEGTGSFVPASKQTETWSGGPYGRVLHFGIREHAAASIVNGIHLSGPTRAFSGTFLIFSDYQRPAIRLSALMGVPSIYVWTHDSIGLGEDGPTHQPVEQLSSLRAIPGLDVVRPGDSNEVSASWKKILETTENPAGIVLTRQNIPTYVRGTGAATATDFASADLVAKGGYVLAEAVSNGAVVTPAVILIATGSEVQLAVEAREALAAQGIAARVVSMPCVEWFKAQSPEYRDSVLPAGIKARVSVEAGLALGWREFVGDAGRSISLEHFGASADYKVLFEKFGITTEAVTAAAKDSIAAASA</sequence>
<organism evidence="18 19">
    <name type="scientific">Arthrobacter psychrochitiniphilus</name>
    <dbReference type="NCBI Taxonomy" id="291045"/>
    <lineage>
        <taxon>Bacteria</taxon>
        <taxon>Bacillati</taxon>
        <taxon>Actinomycetota</taxon>
        <taxon>Actinomycetes</taxon>
        <taxon>Micrococcales</taxon>
        <taxon>Micrococcaceae</taxon>
        <taxon>Arthrobacter</taxon>
    </lineage>
</organism>
<dbReference type="InterPro" id="IPR009014">
    <property type="entry name" value="Transketo_C/PFOR_II"/>
</dbReference>
<dbReference type="PANTHER" id="PTHR43522">
    <property type="entry name" value="TRANSKETOLASE"/>
    <property type="match status" value="1"/>
</dbReference>
<evidence type="ECO:0000256" key="16">
    <source>
        <dbReference type="SAM" id="MobiDB-lite"/>
    </source>
</evidence>
<evidence type="ECO:0000256" key="4">
    <source>
        <dbReference type="ARBA" id="ARBA00016662"/>
    </source>
</evidence>
<dbReference type="GO" id="GO:0000287">
    <property type="term" value="F:magnesium ion binding"/>
    <property type="evidence" value="ECO:0007669"/>
    <property type="project" value="UniProtKB-ARBA"/>
</dbReference>
<feature type="compositionally biased region" description="Basic and acidic residues" evidence="16">
    <location>
        <begin position="8"/>
        <end position="22"/>
    </location>
</feature>
<dbReference type="PANTHER" id="PTHR43522:SF2">
    <property type="entry name" value="TRANSKETOLASE 1-RELATED"/>
    <property type="match status" value="1"/>
</dbReference>
<dbReference type="Pfam" id="PF22613">
    <property type="entry name" value="Transketolase_C_1"/>
    <property type="match status" value="1"/>
</dbReference>
<dbReference type="CDD" id="cd07033">
    <property type="entry name" value="TPP_PYR_DXS_TK_like"/>
    <property type="match status" value="1"/>
</dbReference>
<feature type="binding site" evidence="12">
    <location>
        <position position="536"/>
    </location>
    <ligand>
        <name>substrate</name>
    </ligand>
</feature>
<dbReference type="PROSITE" id="PS00801">
    <property type="entry name" value="TRANSKETOLASE_1"/>
    <property type="match status" value="1"/>
</dbReference>
<evidence type="ECO:0000256" key="3">
    <source>
        <dbReference type="ARBA" id="ARBA00013152"/>
    </source>
</evidence>
<dbReference type="AlphaFoldDB" id="A0A2V3DPP1"/>
<evidence type="ECO:0000256" key="9">
    <source>
        <dbReference type="ARBA" id="ARBA00049473"/>
    </source>
</evidence>
<keyword evidence="8 13" id="KW-0786">Thiamine pyrophosphate</keyword>
<feature type="binding site" evidence="12">
    <location>
        <position position="524"/>
    </location>
    <ligand>
        <name>substrate</name>
    </ligand>
</feature>
<feature type="binding site" evidence="14">
    <location>
        <position position="205"/>
    </location>
    <ligand>
        <name>Mg(2+)</name>
        <dbReference type="ChEBI" id="CHEBI:18420"/>
    </ligand>
</feature>
<dbReference type="NCBIfam" id="TIGR00232">
    <property type="entry name" value="tktlase_bact"/>
    <property type="match status" value="1"/>
</dbReference>
<dbReference type="Proteomes" id="UP000246303">
    <property type="component" value="Unassembled WGS sequence"/>
</dbReference>
<evidence type="ECO:0000256" key="14">
    <source>
        <dbReference type="PIRSR" id="PIRSR605478-4"/>
    </source>
</evidence>
<feature type="domain" description="Transketolase-like pyrimidine-binding" evidence="17">
    <location>
        <begin position="408"/>
        <end position="588"/>
    </location>
</feature>
<feature type="binding site" evidence="12">
    <location>
        <position position="438"/>
    </location>
    <ligand>
        <name>substrate</name>
    </ligand>
</feature>
<feature type="binding site" evidence="12">
    <location>
        <position position="411"/>
    </location>
    <ligand>
        <name>substrate</name>
    </ligand>
</feature>
<name>A0A2V3DPP1_9MICC</name>
<feature type="binding site" evidence="12">
    <location>
        <position position="317"/>
    </location>
    <ligand>
        <name>substrate</name>
    </ligand>
</feature>
<comment type="catalytic activity">
    <reaction evidence="9">
        <text>D-sedoheptulose 7-phosphate + D-glyceraldehyde 3-phosphate = aldehydo-D-ribose 5-phosphate + D-xylulose 5-phosphate</text>
        <dbReference type="Rhea" id="RHEA:10508"/>
        <dbReference type="ChEBI" id="CHEBI:57483"/>
        <dbReference type="ChEBI" id="CHEBI:57737"/>
        <dbReference type="ChEBI" id="CHEBI:58273"/>
        <dbReference type="ChEBI" id="CHEBI:59776"/>
        <dbReference type="EC" id="2.2.1.1"/>
    </reaction>
</comment>
<evidence type="ECO:0000313" key="19">
    <source>
        <dbReference type="Proteomes" id="UP000246303"/>
    </source>
</evidence>
<evidence type="ECO:0000256" key="10">
    <source>
        <dbReference type="NCBIfam" id="TIGR00232"/>
    </source>
</evidence>
<dbReference type="InterPro" id="IPR005475">
    <property type="entry name" value="Transketolase-like_Pyr-bd"/>
</dbReference>
<feature type="binding site" evidence="13">
    <location>
        <position position="235"/>
    </location>
    <ligand>
        <name>thiamine diphosphate</name>
        <dbReference type="ChEBI" id="CHEBI:58937"/>
    </ligand>
</feature>
<accession>A0A2V3DPP1</accession>
<dbReference type="GO" id="GO:0005829">
    <property type="term" value="C:cytosol"/>
    <property type="evidence" value="ECO:0007669"/>
    <property type="project" value="TreeGrafter"/>
</dbReference>
<comment type="subunit">
    <text evidence="2">Homodimer.</text>
</comment>
<comment type="caution">
    <text evidence="18">The sequence shown here is derived from an EMBL/GenBank/DDBJ whole genome shotgun (WGS) entry which is preliminary data.</text>
</comment>
<dbReference type="InterPro" id="IPR055152">
    <property type="entry name" value="Transketolase-like_C_2"/>
</dbReference>
<reference evidence="18 19" key="1">
    <citation type="submission" date="2018-05" db="EMBL/GenBank/DDBJ databases">
        <title>Genetic diversity of glacier-inhabiting Cryobacterium bacteria in China and description of Cryobacterium mengkeensis sp. nov. and Arthrobacter glacialis sp. nov.</title>
        <authorList>
            <person name="Liu Q."/>
            <person name="Xin Y.-H."/>
        </authorList>
    </citation>
    <scope>NUCLEOTIDE SEQUENCE [LARGE SCALE GENOMIC DNA]</scope>
    <source>
        <strain evidence="18 19">GP3</strain>
    </source>
</reference>
<proteinExistence type="inferred from homology"/>
<dbReference type="SUPFAM" id="SSF52922">
    <property type="entry name" value="TK C-terminal domain-like"/>
    <property type="match status" value="1"/>
</dbReference>
<feature type="binding site" evidence="13">
    <location>
        <begin position="161"/>
        <end position="163"/>
    </location>
    <ligand>
        <name>thiamine diphosphate</name>
        <dbReference type="ChEBI" id="CHEBI:58937"/>
    </ligand>
</feature>
<feature type="binding site" evidence="14">
    <location>
        <position position="235"/>
    </location>
    <ligand>
        <name>Mg(2+)</name>
        <dbReference type="ChEBI" id="CHEBI:18420"/>
    </ligand>
</feature>
<keyword evidence="19" id="KW-1185">Reference proteome</keyword>
<dbReference type="SMART" id="SM00861">
    <property type="entry name" value="Transket_pyr"/>
    <property type="match status" value="1"/>
</dbReference>
<dbReference type="Pfam" id="PF02779">
    <property type="entry name" value="Transket_pyr"/>
    <property type="match status" value="1"/>
</dbReference>
<dbReference type="InterPro" id="IPR049557">
    <property type="entry name" value="Transketolase_CS"/>
</dbReference>
<dbReference type="OrthoDB" id="8732661at2"/>
<dbReference type="Gene3D" id="3.40.50.920">
    <property type="match status" value="1"/>
</dbReference>
<dbReference type="Gene3D" id="3.40.50.970">
    <property type="match status" value="2"/>
</dbReference>
<comment type="similarity">
    <text evidence="1">Belongs to the transketolase family.</text>
</comment>
<gene>
    <name evidence="18" type="ORF">CVS29_13925</name>
</gene>
<feature type="binding site" evidence="14">
    <location>
        <position position="237"/>
    </location>
    <ligand>
        <name>Mg(2+)</name>
        <dbReference type="ChEBI" id="CHEBI:18420"/>
    </ligand>
</feature>
<evidence type="ECO:0000256" key="1">
    <source>
        <dbReference type="ARBA" id="ARBA00007131"/>
    </source>
</evidence>
<feature type="binding site" evidence="13">
    <location>
        <position position="206"/>
    </location>
    <ligand>
        <name>thiamine diphosphate</name>
        <dbReference type="ChEBI" id="CHEBI:58937"/>
    </ligand>
</feature>
<feature type="binding site" evidence="12">
    <location>
        <position position="73"/>
    </location>
    <ligand>
        <name>substrate</name>
    </ligand>
</feature>
<evidence type="ECO:0000256" key="8">
    <source>
        <dbReference type="ARBA" id="ARBA00023052"/>
    </source>
</evidence>
<feature type="binding site" evidence="13">
    <location>
        <position position="113"/>
    </location>
    <ligand>
        <name>thiamine diphosphate</name>
        <dbReference type="ChEBI" id="CHEBI:58937"/>
    </ligand>
</feature>
<evidence type="ECO:0000256" key="6">
    <source>
        <dbReference type="ARBA" id="ARBA00022723"/>
    </source>
</evidence>
<dbReference type="InterPro" id="IPR005478">
    <property type="entry name" value="Transketolase_bac-like"/>
</dbReference>
<comment type="cofactor">
    <cofactor evidence="14">
        <name>Mg(2+)</name>
        <dbReference type="ChEBI" id="CHEBI:18420"/>
    </cofactor>
    <text evidence="14">Binds 1 Mg(2+) ion per subunit. Can also utilize other divalent metal cations, such as Ca(2+), Mn(2+) and Co(2+).</text>
</comment>
<dbReference type="GO" id="GO:0006098">
    <property type="term" value="P:pentose-phosphate shunt"/>
    <property type="evidence" value="ECO:0007669"/>
    <property type="project" value="TreeGrafter"/>
</dbReference>
<feature type="site" description="Important for catalytic activity" evidence="15">
    <location>
        <position position="317"/>
    </location>
</feature>
<feature type="active site" description="Proton donor" evidence="11">
    <location>
        <position position="474"/>
    </location>
</feature>
<feature type="binding site" evidence="12">
    <location>
        <position position="532"/>
    </location>
    <ligand>
        <name>substrate</name>
    </ligand>
</feature>
<dbReference type="Pfam" id="PF00456">
    <property type="entry name" value="Transketolase_N"/>
    <property type="match status" value="1"/>
</dbReference>